<evidence type="ECO:0000256" key="1">
    <source>
        <dbReference type="ARBA" id="ARBA00007637"/>
    </source>
</evidence>
<protein>
    <recommendedName>
        <fullName evidence="6">NAD(P)-binding Rossmann-fold superfamily protein</fullName>
    </recommendedName>
</protein>
<dbReference type="Gene3D" id="3.40.50.720">
    <property type="entry name" value="NAD(P)-binding Rossmann-like Domain"/>
    <property type="match status" value="1"/>
</dbReference>
<name>A0A9Q1JRD1_9CARY</name>
<keyword evidence="5" id="KW-1185">Reference proteome</keyword>
<dbReference type="SUPFAM" id="SSF51735">
    <property type="entry name" value="NAD(P)-binding Rossmann-fold domains"/>
    <property type="match status" value="1"/>
</dbReference>
<comment type="caution">
    <text evidence="4">The sequence shown here is derived from an EMBL/GenBank/DDBJ whole genome shotgun (WGS) entry which is preliminary data.</text>
</comment>
<gene>
    <name evidence="4" type="ORF">Cgig2_023782</name>
</gene>
<accession>A0A9Q1JRD1</accession>
<comment type="similarity">
    <text evidence="1">Belongs to the NAD(P)-dependent epimerase/dehydratase family.</text>
</comment>
<evidence type="ECO:0000256" key="2">
    <source>
        <dbReference type="ARBA" id="ARBA00023027"/>
    </source>
</evidence>
<sequence>MATSTISFIPSPATLGHRHIPKFSLSSISHLSSRRAPPSKLNFKLVSSPLTAVASTLRATSSSATGSLNEATGASSSGLVGQNDLLIVGPGVLGRLVARQWREEHPECQVYGQTVTTDHHDELTQMGITPTLKGMKLAQQFPYVIFCAPPSRSPDYTGDVSFPGSKANPVPHDLDSTYTRAGRKRNTRMEMPLSSIKPSLISQFLREAALSWTGEGSFVFTSSSALYDRADNGYCDEDTPVVPMGKSPRTDVLLKAENVVLGCGGCVLRLAGLYISFESSPWLWISVNRGAHMYWLKQTASELRPDHMINQIHYEDAASLAVAILKKNLHGQVFLGCDNNPLSRLEIMDLVNKSGKFSGKFEGFTGATGPLGKRLDNSRTCEEIGWEPKYPSFAQFLEEL</sequence>
<proteinExistence type="inferred from homology"/>
<keyword evidence="2" id="KW-0520">NAD</keyword>
<dbReference type="OrthoDB" id="674948at2759"/>
<dbReference type="EMBL" id="JAKOGI010000883">
    <property type="protein sequence ID" value="KAJ8429576.1"/>
    <property type="molecule type" value="Genomic_DNA"/>
</dbReference>
<dbReference type="AlphaFoldDB" id="A0A9Q1JRD1"/>
<organism evidence="4 5">
    <name type="scientific">Carnegiea gigantea</name>
    <dbReference type="NCBI Taxonomy" id="171969"/>
    <lineage>
        <taxon>Eukaryota</taxon>
        <taxon>Viridiplantae</taxon>
        <taxon>Streptophyta</taxon>
        <taxon>Embryophyta</taxon>
        <taxon>Tracheophyta</taxon>
        <taxon>Spermatophyta</taxon>
        <taxon>Magnoliopsida</taxon>
        <taxon>eudicotyledons</taxon>
        <taxon>Gunneridae</taxon>
        <taxon>Pentapetalae</taxon>
        <taxon>Caryophyllales</taxon>
        <taxon>Cactineae</taxon>
        <taxon>Cactaceae</taxon>
        <taxon>Cactoideae</taxon>
        <taxon>Echinocereeae</taxon>
        <taxon>Carnegiea</taxon>
    </lineage>
</organism>
<reference evidence="4" key="1">
    <citation type="submission" date="2022-04" db="EMBL/GenBank/DDBJ databases">
        <title>Carnegiea gigantea Genome sequencing and assembly v2.</title>
        <authorList>
            <person name="Copetti D."/>
            <person name="Sanderson M.J."/>
            <person name="Burquez A."/>
            <person name="Wojciechowski M.F."/>
        </authorList>
    </citation>
    <scope>NUCLEOTIDE SEQUENCE</scope>
    <source>
        <strain evidence="4">SGP5-SGP5p</strain>
        <tissue evidence="4">Aerial part</tissue>
    </source>
</reference>
<dbReference type="PANTHER" id="PTHR43574">
    <property type="entry name" value="EPIMERASE-RELATED"/>
    <property type="match status" value="1"/>
</dbReference>
<evidence type="ECO:0000313" key="4">
    <source>
        <dbReference type="EMBL" id="KAJ8429576.1"/>
    </source>
</evidence>
<dbReference type="InterPro" id="IPR036291">
    <property type="entry name" value="NAD(P)-bd_dom_sf"/>
</dbReference>
<dbReference type="GO" id="GO:0016853">
    <property type="term" value="F:isomerase activity"/>
    <property type="evidence" value="ECO:0007669"/>
    <property type="project" value="UniProtKB-KW"/>
</dbReference>
<evidence type="ECO:0000256" key="3">
    <source>
        <dbReference type="ARBA" id="ARBA00023235"/>
    </source>
</evidence>
<evidence type="ECO:0000313" key="5">
    <source>
        <dbReference type="Proteomes" id="UP001153076"/>
    </source>
</evidence>
<keyword evidence="3" id="KW-0413">Isomerase</keyword>
<dbReference type="Proteomes" id="UP001153076">
    <property type="component" value="Unassembled WGS sequence"/>
</dbReference>
<evidence type="ECO:0008006" key="6">
    <source>
        <dbReference type="Google" id="ProtNLM"/>
    </source>
</evidence>